<evidence type="ECO:0000313" key="5">
    <source>
        <dbReference type="Proteomes" id="UP001250656"/>
    </source>
</evidence>
<dbReference type="PROSITE" id="PS50110">
    <property type="entry name" value="RESPONSE_REGULATORY"/>
    <property type="match status" value="1"/>
</dbReference>
<evidence type="ECO:0000313" key="4">
    <source>
        <dbReference type="EMBL" id="MDT7827593.1"/>
    </source>
</evidence>
<evidence type="ECO:0000259" key="3">
    <source>
        <dbReference type="PROSITE" id="PS50110"/>
    </source>
</evidence>
<protein>
    <submittedName>
        <fullName evidence="4">Response regulator</fullName>
    </submittedName>
</protein>
<dbReference type="InterPro" id="IPR011006">
    <property type="entry name" value="CheY-like_superfamily"/>
</dbReference>
<evidence type="ECO:0000256" key="1">
    <source>
        <dbReference type="ARBA" id="ARBA00022553"/>
    </source>
</evidence>
<gene>
    <name evidence="4" type="ORF">RQM65_02800</name>
</gene>
<dbReference type="Proteomes" id="UP001250656">
    <property type="component" value="Unassembled WGS sequence"/>
</dbReference>
<dbReference type="PANTHER" id="PTHR44591:SF3">
    <property type="entry name" value="RESPONSE REGULATORY DOMAIN-CONTAINING PROTEIN"/>
    <property type="match status" value="1"/>
</dbReference>
<proteinExistence type="predicted"/>
<dbReference type="Gene3D" id="3.40.50.2300">
    <property type="match status" value="1"/>
</dbReference>
<comment type="caution">
    <text evidence="4">The sequence shown here is derived from an EMBL/GenBank/DDBJ whole genome shotgun (WGS) entry which is preliminary data.</text>
</comment>
<keyword evidence="1 2" id="KW-0597">Phosphoprotein</keyword>
<dbReference type="PANTHER" id="PTHR44591">
    <property type="entry name" value="STRESS RESPONSE REGULATOR PROTEIN 1"/>
    <property type="match status" value="1"/>
</dbReference>
<sequence length="153" mass="17401">MTGNETLDPYEYDCTVFLVDDDEDDRKFFAEALKEADAKVQLILFSSGKELLAHLHSDEPLPDIIFLDLYMPEMSGETCLSHIRTEEQFDSISLVIYSTVMNLSRVEALFNSGVQRYLRKPSSFRVLKNALKKAIESVRKNPLGGQAIINYSE</sequence>
<dbReference type="InterPro" id="IPR001789">
    <property type="entry name" value="Sig_transdc_resp-reg_receiver"/>
</dbReference>
<keyword evidence="5" id="KW-1185">Reference proteome</keyword>
<dbReference type="SUPFAM" id="SSF52172">
    <property type="entry name" value="CheY-like"/>
    <property type="match status" value="1"/>
</dbReference>
<evidence type="ECO:0000256" key="2">
    <source>
        <dbReference type="PROSITE-ProRule" id="PRU00169"/>
    </source>
</evidence>
<feature type="domain" description="Response regulatory" evidence="3">
    <location>
        <begin position="15"/>
        <end position="135"/>
    </location>
</feature>
<dbReference type="Pfam" id="PF00072">
    <property type="entry name" value="Response_reg"/>
    <property type="match status" value="1"/>
</dbReference>
<accession>A0ABU3L2G8</accession>
<reference evidence="4 5" key="1">
    <citation type="submission" date="2023-09" db="EMBL/GenBank/DDBJ databases">
        <title>Novel taxa isolated from Blanes Bay.</title>
        <authorList>
            <person name="Rey-Velasco X."/>
            <person name="Lucena T."/>
        </authorList>
    </citation>
    <scope>NUCLEOTIDE SEQUENCE [LARGE SCALE GENOMIC DNA]</scope>
    <source>
        <strain evidence="4 5">S334</strain>
    </source>
</reference>
<dbReference type="RefSeq" id="WP_314012581.1">
    <property type="nucleotide sequence ID" value="NZ_JAVTTP010000001.1"/>
</dbReference>
<dbReference type="InterPro" id="IPR050595">
    <property type="entry name" value="Bact_response_regulator"/>
</dbReference>
<name>A0ABU3L2G8_9FLAO</name>
<feature type="modified residue" description="4-aspartylphosphate" evidence="2">
    <location>
        <position position="68"/>
    </location>
</feature>
<dbReference type="EMBL" id="JAVTTP010000001">
    <property type="protein sequence ID" value="MDT7827593.1"/>
    <property type="molecule type" value="Genomic_DNA"/>
</dbReference>
<dbReference type="SMART" id="SM00448">
    <property type="entry name" value="REC"/>
    <property type="match status" value="1"/>
</dbReference>
<organism evidence="4 5">
    <name type="scientific">Pricia mediterranea</name>
    <dbReference type="NCBI Taxonomy" id="3076079"/>
    <lineage>
        <taxon>Bacteria</taxon>
        <taxon>Pseudomonadati</taxon>
        <taxon>Bacteroidota</taxon>
        <taxon>Flavobacteriia</taxon>
        <taxon>Flavobacteriales</taxon>
        <taxon>Flavobacteriaceae</taxon>
        <taxon>Pricia</taxon>
    </lineage>
</organism>